<gene>
    <name evidence="1" type="ordered locus">HCH_05513</name>
</gene>
<dbReference type="AlphaFoldDB" id="Q2SAZ9"/>
<evidence type="ECO:0000313" key="1">
    <source>
        <dbReference type="EMBL" id="ABC32175.1"/>
    </source>
</evidence>
<keyword evidence="2" id="KW-1185">Reference proteome</keyword>
<evidence type="ECO:0000313" key="2">
    <source>
        <dbReference type="Proteomes" id="UP000000238"/>
    </source>
</evidence>
<dbReference type="Proteomes" id="UP000000238">
    <property type="component" value="Chromosome"/>
</dbReference>
<accession>Q2SAZ9</accession>
<dbReference type="HOGENOM" id="CLU_3270891_0_0_6"/>
<dbReference type="EMBL" id="CP000155">
    <property type="protein sequence ID" value="ABC32175.1"/>
    <property type="molecule type" value="Genomic_DNA"/>
</dbReference>
<dbReference type="STRING" id="349521.HCH_05513"/>
<sequence>MLTTLSQGFLGSERGDAEAGLTVKTHLQTFLLSINKKRLTS</sequence>
<name>Q2SAZ9_HAHCH</name>
<dbReference type="KEGG" id="hch:HCH_05513"/>
<proteinExistence type="predicted"/>
<organism evidence="1 2">
    <name type="scientific">Hahella chejuensis (strain KCTC 2396)</name>
    <dbReference type="NCBI Taxonomy" id="349521"/>
    <lineage>
        <taxon>Bacteria</taxon>
        <taxon>Pseudomonadati</taxon>
        <taxon>Pseudomonadota</taxon>
        <taxon>Gammaproteobacteria</taxon>
        <taxon>Oceanospirillales</taxon>
        <taxon>Hahellaceae</taxon>
        <taxon>Hahella</taxon>
    </lineage>
</organism>
<reference evidence="1 2" key="1">
    <citation type="journal article" date="2005" name="Nucleic Acids Res.">
        <title>Genomic blueprint of Hahella chejuensis, a marine microbe producing an algicidal agent.</title>
        <authorList>
            <person name="Jeong H."/>
            <person name="Yim J.H."/>
            <person name="Lee C."/>
            <person name="Choi S.-H."/>
            <person name="Park Y.K."/>
            <person name="Yoon S.H."/>
            <person name="Hur C.-G."/>
            <person name="Kang H.-Y."/>
            <person name="Kim D."/>
            <person name="Lee H.H."/>
            <person name="Park K.H."/>
            <person name="Park S.-H."/>
            <person name="Park H.-S."/>
            <person name="Lee H.K."/>
            <person name="Oh T.K."/>
            <person name="Kim J.F."/>
        </authorList>
    </citation>
    <scope>NUCLEOTIDE SEQUENCE [LARGE SCALE GENOMIC DNA]</scope>
    <source>
        <strain evidence="1 2">KCTC 2396</strain>
    </source>
</reference>
<protein>
    <submittedName>
        <fullName evidence="1">Uncharacterized protein</fullName>
    </submittedName>
</protein>